<keyword evidence="3" id="KW-1185">Reference proteome</keyword>
<comment type="caution">
    <text evidence="2">The sequence shown here is derived from an EMBL/GenBank/DDBJ whole genome shotgun (WGS) entry which is preliminary data.</text>
</comment>
<feature type="chain" id="PRO_5015586962" description="Secreted protein" evidence="1">
    <location>
        <begin position="21"/>
        <end position="226"/>
    </location>
</feature>
<dbReference type="SUPFAM" id="SSF52833">
    <property type="entry name" value="Thioredoxin-like"/>
    <property type="match status" value="1"/>
</dbReference>
<dbReference type="OrthoDB" id="9808254at2"/>
<dbReference type="Proteomes" id="UP000238801">
    <property type="component" value="Unassembled WGS sequence"/>
</dbReference>
<reference evidence="2 3" key="1">
    <citation type="submission" date="2018-03" db="EMBL/GenBank/DDBJ databases">
        <title>Genomic Encyclopedia of Archaeal and Bacterial Type Strains, Phase II (KMG-II): from individual species to whole genera.</title>
        <authorList>
            <person name="Goeker M."/>
        </authorList>
    </citation>
    <scope>NUCLEOTIDE SEQUENCE [LARGE SCALE GENOMIC DNA]</scope>
    <source>
        <strain evidence="2 3">DSM 29318</strain>
    </source>
</reference>
<sequence length="226" mass="23716">MRRIALIATLCAALAPSARADVPVVVELYTSQGCNACPPADAMLAELGRDPDIVALALHVDYWDYIGWEDRFALPANGDRQRAYAHAHGGQMVYTPQMIVNGTHAVAGNRPGEVMAAIRAAAAEASPVALDAEASGGTLRVTAHGGQGRYRLHMARVDPGRTVAILEGENAGHTLGYSNIVTSFETLGAWDAAEPLVHEMPLPEGRVVLLLQEPGPGRIVAAAVAG</sequence>
<dbReference type="InterPro" id="IPR010634">
    <property type="entry name" value="DUF1223"/>
</dbReference>
<organism evidence="2 3">
    <name type="scientific">Hasllibacter halocynthiae</name>
    <dbReference type="NCBI Taxonomy" id="595589"/>
    <lineage>
        <taxon>Bacteria</taxon>
        <taxon>Pseudomonadati</taxon>
        <taxon>Pseudomonadota</taxon>
        <taxon>Alphaproteobacteria</taxon>
        <taxon>Rhodobacterales</taxon>
        <taxon>Roseobacteraceae</taxon>
        <taxon>Hasllibacter</taxon>
    </lineage>
</organism>
<gene>
    <name evidence="2" type="ORF">BCF33_1021</name>
</gene>
<accession>A0A2T0X8Y0</accession>
<dbReference type="AlphaFoldDB" id="A0A2T0X8Y0"/>
<evidence type="ECO:0000256" key="1">
    <source>
        <dbReference type="SAM" id="SignalP"/>
    </source>
</evidence>
<evidence type="ECO:0000313" key="2">
    <source>
        <dbReference type="EMBL" id="PRY95402.1"/>
    </source>
</evidence>
<dbReference type="Pfam" id="PF06764">
    <property type="entry name" value="DUF1223"/>
    <property type="match status" value="1"/>
</dbReference>
<evidence type="ECO:0000313" key="3">
    <source>
        <dbReference type="Proteomes" id="UP000238801"/>
    </source>
</evidence>
<name>A0A2T0X8Y0_9RHOB</name>
<feature type="signal peptide" evidence="1">
    <location>
        <begin position="1"/>
        <end position="20"/>
    </location>
</feature>
<dbReference type="InterPro" id="IPR036249">
    <property type="entry name" value="Thioredoxin-like_sf"/>
</dbReference>
<protein>
    <recommendedName>
        <fullName evidence="4">Secreted protein</fullName>
    </recommendedName>
</protein>
<proteinExistence type="predicted"/>
<evidence type="ECO:0008006" key="4">
    <source>
        <dbReference type="Google" id="ProtNLM"/>
    </source>
</evidence>
<dbReference type="PANTHER" id="PTHR36057:SF1">
    <property type="entry name" value="LIPOPROTEIN LIPID ATTACHMENT SITE-LIKE PROTEIN, PUTATIVE (DUF1223)-RELATED"/>
    <property type="match status" value="1"/>
</dbReference>
<keyword evidence="1" id="KW-0732">Signal</keyword>
<dbReference type="RefSeq" id="WP_106159784.1">
    <property type="nucleotide sequence ID" value="NZ_PVTT01000001.1"/>
</dbReference>
<dbReference type="EMBL" id="PVTT01000001">
    <property type="protein sequence ID" value="PRY95402.1"/>
    <property type="molecule type" value="Genomic_DNA"/>
</dbReference>
<dbReference type="PANTHER" id="PTHR36057">
    <property type="match status" value="1"/>
</dbReference>